<dbReference type="InterPro" id="IPR016181">
    <property type="entry name" value="Acyl_CoA_acyltransferase"/>
</dbReference>
<organism evidence="1 2">
    <name type="scientific">Candidatus Odyssella acanthamoebae</name>
    <dbReference type="NCBI Taxonomy" id="91604"/>
    <lineage>
        <taxon>Bacteria</taxon>
        <taxon>Pseudomonadati</taxon>
        <taxon>Pseudomonadota</taxon>
        <taxon>Alphaproteobacteria</taxon>
        <taxon>Holosporales</taxon>
        <taxon>Candidatus Paracaedibacteraceae</taxon>
        <taxon>Candidatus Odyssella</taxon>
    </lineage>
</organism>
<evidence type="ECO:0000313" key="2">
    <source>
        <dbReference type="Proteomes" id="UP000028926"/>
    </source>
</evidence>
<dbReference type="KEGG" id="paca:ID47_08100"/>
<dbReference type="EMBL" id="CP008941">
    <property type="protein sequence ID" value="AIK96693.1"/>
    <property type="molecule type" value="Genomic_DNA"/>
</dbReference>
<gene>
    <name evidence="1" type="ORF">ID47_08100</name>
</gene>
<dbReference type="Proteomes" id="UP000028926">
    <property type="component" value="Chromosome"/>
</dbReference>
<dbReference type="OrthoDB" id="9804026at2"/>
<dbReference type="SUPFAM" id="SSF55729">
    <property type="entry name" value="Acyl-CoA N-acyltransferases (Nat)"/>
    <property type="match status" value="1"/>
</dbReference>
<evidence type="ECO:0000313" key="1">
    <source>
        <dbReference type="EMBL" id="AIK96693.1"/>
    </source>
</evidence>
<protein>
    <submittedName>
        <fullName evidence="1">Uncharacterized protein</fullName>
    </submittedName>
</protein>
<dbReference type="eggNOG" id="ENOG5031BEJ">
    <property type="taxonomic scope" value="Bacteria"/>
</dbReference>
<sequence length="359" mass="42567">MKNILYSLLVLCFLQKSMNGELVSQENIILQVIDTAFRNDDDIYRRRSFTIEPTKVYACPFDLTHYKGKRFDLLSRVFLRNSQEEENLSNEACQHYISSYNIICSLETSSEQAREISEREEQVAFYRKNKIMKEEEINEWIQWFIERKEWGVIVDEESRKRARDFIAQISDHCKKNFILRHSLSLGDTGLSGTVVLYPGHNPKILEDLQESCLITAPIWAIGSINYEINFSKEILHVNLVSVESVWCSRGHGYALARYLTDFAKEHFQHIAKYMTVDCRNAYSQRIFEKAGFKDNVLAETELFYGATHYREVSYKEWEREQTVMRAWNTSYAQRYLEWLTQAYPEIFPNQYHKVGYHYY</sequence>
<dbReference type="RefSeq" id="WP_038465314.1">
    <property type="nucleotide sequence ID" value="NZ_CP008941.1"/>
</dbReference>
<name>A0A077AYJ5_9PROT</name>
<keyword evidence="2" id="KW-1185">Reference proteome</keyword>
<dbReference type="AlphaFoldDB" id="A0A077AYJ5"/>
<proteinExistence type="predicted"/>
<reference evidence="1 2" key="1">
    <citation type="submission" date="2014-07" db="EMBL/GenBank/DDBJ databases">
        <title>Comparative genomic insights into amoeba endosymbionts belonging to the families of Holosporaceae and Candidatus Midichloriaceae within Rickettsiales.</title>
        <authorList>
            <person name="Wang Z."/>
            <person name="Wu M."/>
        </authorList>
    </citation>
    <scope>NUCLEOTIDE SEQUENCE [LARGE SCALE GENOMIC DNA]</scope>
    <source>
        <strain evidence="1">PRA3</strain>
    </source>
</reference>
<dbReference type="HOGENOM" id="CLU_770943_0_0_5"/>
<accession>A0A077AYJ5</accession>
<dbReference type="Gene3D" id="3.40.630.30">
    <property type="match status" value="1"/>
</dbReference>